<dbReference type="InterPro" id="IPR002545">
    <property type="entry name" value="CheW-lke_dom"/>
</dbReference>
<dbReference type="Gene3D" id="2.40.50.180">
    <property type="entry name" value="CheA-289, Domain 4"/>
    <property type="match status" value="1"/>
</dbReference>
<dbReference type="PANTHER" id="PTHR47233">
    <property type="entry name" value="CHEMOTAXIS PROTEIN CHEV"/>
    <property type="match status" value="1"/>
</dbReference>
<sequence>MAMDDKKGILLESGTNELEIIEFGISGETFGINVIKVREVINPVPVTRTPKIHPHVMGIIQLRGEVLTVIDLAKALGYPPSDHPEQDKLIIAELNQMKVAFYVHSVSRIHRISWEQIEKPSDLARGVESSTTGVVKMDDRFILLLDFEKVVVDISPEAGINVGQLKDLGARDTSAKRILLAEDSAILRKLIEETLHEAGYVHIEICQDGNEAWNYLEHLARTEQDITEHIQLVITDIEMPKMDGHHLTKRIKEHPELRKLPVVIFSSLITDDLRHKGEKVGADAQVSKPEIVNLVKIIDKLIV</sequence>
<feature type="domain" description="Response regulatory" evidence="2">
    <location>
        <begin position="177"/>
        <end position="303"/>
    </location>
</feature>
<dbReference type="SMART" id="SM00260">
    <property type="entry name" value="CheW"/>
    <property type="match status" value="1"/>
</dbReference>
<dbReference type="Pfam" id="PF00072">
    <property type="entry name" value="Response_reg"/>
    <property type="match status" value="1"/>
</dbReference>
<evidence type="ECO:0000259" key="2">
    <source>
        <dbReference type="PROSITE" id="PS50110"/>
    </source>
</evidence>
<feature type="domain" description="CheW-like" evidence="3">
    <location>
        <begin position="17"/>
        <end position="156"/>
    </location>
</feature>
<organism evidence="4 5">
    <name type="scientific">Aneurinibacillus migulanus</name>
    <name type="common">Bacillus migulanus</name>
    <dbReference type="NCBI Taxonomy" id="47500"/>
    <lineage>
        <taxon>Bacteria</taxon>
        <taxon>Bacillati</taxon>
        <taxon>Bacillota</taxon>
        <taxon>Bacilli</taxon>
        <taxon>Bacillales</taxon>
        <taxon>Paenibacillaceae</taxon>
        <taxon>Aneurinibacillus group</taxon>
        <taxon>Aneurinibacillus</taxon>
    </lineage>
</organism>
<dbReference type="Gene3D" id="3.40.50.2300">
    <property type="match status" value="1"/>
</dbReference>
<evidence type="ECO:0000256" key="1">
    <source>
        <dbReference type="PROSITE-ProRule" id="PRU00169"/>
    </source>
</evidence>
<dbReference type="SMART" id="SM00448">
    <property type="entry name" value="REC"/>
    <property type="match status" value="1"/>
</dbReference>
<dbReference type="GO" id="GO:0000160">
    <property type="term" value="P:phosphorelay signal transduction system"/>
    <property type="evidence" value="ECO:0007669"/>
    <property type="project" value="InterPro"/>
</dbReference>
<dbReference type="EMBL" id="FNED01000020">
    <property type="protein sequence ID" value="SDJ53639.1"/>
    <property type="molecule type" value="Genomic_DNA"/>
</dbReference>
<accession>A0A1G8UIQ9</accession>
<dbReference type="InterPro" id="IPR011006">
    <property type="entry name" value="CheY-like_superfamily"/>
</dbReference>
<dbReference type="PANTHER" id="PTHR47233:SF3">
    <property type="entry name" value="CHEMOTAXIS PROTEIN CHEV"/>
    <property type="match status" value="1"/>
</dbReference>
<protein>
    <submittedName>
        <fullName evidence="4">Two-component system, chemotaxis family, response regulator CheV</fullName>
    </submittedName>
</protein>
<evidence type="ECO:0000313" key="4">
    <source>
        <dbReference type="EMBL" id="SDJ53639.1"/>
    </source>
</evidence>
<reference evidence="4 5" key="1">
    <citation type="submission" date="2016-10" db="EMBL/GenBank/DDBJ databases">
        <authorList>
            <person name="de Groot N.N."/>
        </authorList>
    </citation>
    <scope>NUCLEOTIDE SEQUENCE [LARGE SCALE GENOMIC DNA]</scope>
    <source>
        <strain evidence="4 5">DSM 2895</strain>
    </source>
</reference>
<dbReference type="PIRSF" id="PIRSF002867">
    <property type="entry name" value="CheV"/>
    <property type="match status" value="1"/>
</dbReference>
<dbReference type="InterPro" id="IPR036061">
    <property type="entry name" value="CheW-like_dom_sf"/>
</dbReference>
<dbReference type="InterPro" id="IPR024181">
    <property type="entry name" value="Chemotax_regulator_CheV"/>
</dbReference>
<dbReference type="PROSITE" id="PS50851">
    <property type="entry name" value="CHEW"/>
    <property type="match status" value="1"/>
</dbReference>
<dbReference type="SUPFAM" id="SSF50341">
    <property type="entry name" value="CheW-like"/>
    <property type="match status" value="1"/>
</dbReference>
<dbReference type="Gene3D" id="2.30.30.40">
    <property type="entry name" value="SH3 Domains"/>
    <property type="match status" value="1"/>
</dbReference>
<proteinExistence type="predicted"/>
<keyword evidence="1" id="KW-0597">Phosphoprotein</keyword>
<dbReference type="AlphaFoldDB" id="A0A1G8UIQ9"/>
<name>A0A1G8UIQ9_ANEMI</name>
<dbReference type="PROSITE" id="PS50110">
    <property type="entry name" value="RESPONSE_REGULATORY"/>
    <property type="match status" value="1"/>
</dbReference>
<dbReference type="SUPFAM" id="SSF52172">
    <property type="entry name" value="CheY-like"/>
    <property type="match status" value="1"/>
</dbReference>
<dbReference type="InterPro" id="IPR001789">
    <property type="entry name" value="Sig_transdc_resp-reg_receiver"/>
</dbReference>
<evidence type="ECO:0000259" key="3">
    <source>
        <dbReference type="PROSITE" id="PS50851"/>
    </source>
</evidence>
<feature type="modified residue" description="4-aspartylphosphate" evidence="1">
    <location>
        <position position="236"/>
    </location>
</feature>
<gene>
    <name evidence="4" type="ORF">SAMN04487909_12027</name>
</gene>
<dbReference type="Proteomes" id="UP000182836">
    <property type="component" value="Unassembled WGS sequence"/>
</dbReference>
<evidence type="ECO:0000313" key="5">
    <source>
        <dbReference type="Proteomes" id="UP000182836"/>
    </source>
</evidence>
<dbReference type="Pfam" id="PF01584">
    <property type="entry name" value="CheW"/>
    <property type="match status" value="1"/>
</dbReference>
<dbReference type="GO" id="GO:0006935">
    <property type="term" value="P:chemotaxis"/>
    <property type="evidence" value="ECO:0007669"/>
    <property type="project" value="InterPro"/>
</dbReference>